<dbReference type="AlphaFoldDB" id="A0A0A9EY15"/>
<proteinExistence type="predicted"/>
<reference evidence="1" key="2">
    <citation type="journal article" date="2015" name="Data Brief">
        <title>Shoot transcriptome of the giant reed, Arundo donax.</title>
        <authorList>
            <person name="Barrero R.A."/>
            <person name="Guerrero F.D."/>
            <person name="Moolhuijzen P."/>
            <person name="Goolsby J.A."/>
            <person name="Tidwell J."/>
            <person name="Bellgard S.E."/>
            <person name="Bellgard M.I."/>
        </authorList>
    </citation>
    <scope>NUCLEOTIDE SEQUENCE</scope>
    <source>
        <tissue evidence="1">Shoot tissue taken approximately 20 cm above the soil surface</tissue>
    </source>
</reference>
<reference evidence="1" key="1">
    <citation type="submission" date="2014-09" db="EMBL/GenBank/DDBJ databases">
        <authorList>
            <person name="Magalhaes I.L.F."/>
            <person name="Oliveira U."/>
            <person name="Santos F.R."/>
            <person name="Vidigal T.H.D.A."/>
            <person name="Brescovit A.D."/>
            <person name="Santos A.J."/>
        </authorList>
    </citation>
    <scope>NUCLEOTIDE SEQUENCE</scope>
    <source>
        <tissue evidence="1">Shoot tissue taken approximately 20 cm above the soil surface</tissue>
    </source>
</reference>
<protein>
    <submittedName>
        <fullName evidence="1">Uncharacterized protein</fullName>
    </submittedName>
</protein>
<name>A0A0A9EY15_ARUDO</name>
<sequence length="58" mass="6509">MEKTFSGSWPLSKLGSKTTILLKSPFFALDKILKSLSEELAKPTGWFLQAIAAPFSYW</sequence>
<accession>A0A0A9EY15</accession>
<dbReference type="EMBL" id="GBRH01192286">
    <property type="protein sequence ID" value="JAE05610.1"/>
    <property type="molecule type" value="Transcribed_RNA"/>
</dbReference>
<evidence type="ECO:0000313" key="1">
    <source>
        <dbReference type="EMBL" id="JAE05610.1"/>
    </source>
</evidence>
<organism evidence="1">
    <name type="scientific">Arundo donax</name>
    <name type="common">Giant reed</name>
    <name type="synonym">Donax arundinaceus</name>
    <dbReference type="NCBI Taxonomy" id="35708"/>
    <lineage>
        <taxon>Eukaryota</taxon>
        <taxon>Viridiplantae</taxon>
        <taxon>Streptophyta</taxon>
        <taxon>Embryophyta</taxon>
        <taxon>Tracheophyta</taxon>
        <taxon>Spermatophyta</taxon>
        <taxon>Magnoliopsida</taxon>
        <taxon>Liliopsida</taxon>
        <taxon>Poales</taxon>
        <taxon>Poaceae</taxon>
        <taxon>PACMAD clade</taxon>
        <taxon>Arundinoideae</taxon>
        <taxon>Arundineae</taxon>
        <taxon>Arundo</taxon>
    </lineage>
</organism>